<proteinExistence type="predicted"/>
<feature type="transmembrane region" description="Helical" evidence="7">
    <location>
        <begin position="226"/>
        <end position="242"/>
    </location>
</feature>
<keyword evidence="2" id="KW-0813">Transport</keyword>
<dbReference type="EMBL" id="BRPJ01000025">
    <property type="protein sequence ID" value="GLB29212.1"/>
    <property type="molecule type" value="Genomic_DNA"/>
</dbReference>
<evidence type="ECO:0000256" key="3">
    <source>
        <dbReference type="ARBA" id="ARBA00022692"/>
    </source>
</evidence>
<comment type="caution">
    <text evidence="9">The sequence shown here is derived from an EMBL/GenBank/DDBJ whole genome shotgun (WGS) entry which is preliminary data.</text>
</comment>
<sequence>MSPMIIAAIILITVVVMFFSPKFSNAAVCVIGTIAMGLAGFLPVKTAFSYYTSTSIILMVGMMVVGGGMFHTGLAGWLGRKIISLTGKGERNLQLVAILAGWIMSSVCSGSASMMILYPIFCSICLAADLSVNRILLPMFTGIGFGSFMTLAGSGMCSATASILIESGYRGWGFLEPAWFGLPKAILMTVVLFFFMHKLLPSTYVAPDAAEAAKAENLPQNLNGKMMISGVILVATIVGMVIDSPVCPMYMCAAIGGITSVVLGCLNEKQMFASISWSTVFLIGGMTAVAKGVEESGLGAALAEKIISLAGNNASPFALIVIIYLTTALITQFMSNNAAASLMAPIGIAIAKSMGIEPYAFVAATLFGSAIGCLTPMATPALGFIMEGGHYTPKDIFKWGLVECACSCVVALIVIPLVWL</sequence>
<feature type="transmembrane region" description="Helical" evidence="7">
    <location>
        <begin position="185"/>
        <end position="206"/>
    </location>
</feature>
<evidence type="ECO:0000313" key="10">
    <source>
        <dbReference type="Proteomes" id="UP001419084"/>
    </source>
</evidence>
<keyword evidence="6 7" id="KW-0472">Membrane</keyword>
<feature type="transmembrane region" description="Helical" evidence="7">
    <location>
        <begin position="361"/>
        <end position="384"/>
    </location>
</feature>
<feature type="transmembrane region" description="Helical" evidence="7">
    <location>
        <begin position="50"/>
        <end position="72"/>
    </location>
</feature>
<accession>A0ABQ5M2W5</accession>
<dbReference type="InterPro" id="IPR004680">
    <property type="entry name" value="Cit_transptr-like_dom"/>
</dbReference>
<dbReference type="Proteomes" id="UP001419084">
    <property type="component" value="Unassembled WGS sequence"/>
</dbReference>
<keyword evidence="4" id="KW-0677">Repeat</keyword>
<feature type="transmembrane region" description="Helical" evidence="7">
    <location>
        <begin position="313"/>
        <end position="331"/>
    </location>
</feature>
<feature type="domain" description="Citrate transporter-like" evidence="8">
    <location>
        <begin position="16"/>
        <end position="365"/>
    </location>
</feature>
<reference evidence="9 10" key="1">
    <citation type="journal article" date="2024" name="Int. J. Syst. Evol. Microbiol.">
        <title>Lacrimispora brassicae sp. nov. isolated from fermented cabbage, and proposal of Clostridium indicum Gundawar et al. 2019 and Clostridium methoxybenzovorans Mechichi et al. 1999 as heterotypic synonyms of Lacrimispora amygdalina (Parshina et al. 2003) Haas and Blanchard 2020 and Lacrimispora indolis (McClung and McCoy 1957) Haas and Blanchard 2020, respectively.</title>
        <authorList>
            <person name="Kobayashi H."/>
            <person name="Tanizawa Y."/>
            <person name="Sakamoto M."/>
            <person name="Ohkuma M."/>
            <person name="Tohno M."/>
        </authorList>
    </citation>
    <scope>NUCLEOTIDE SEQUENCE [LARGE SCALE GENOMIC DNA]</scope>
    <source>
        <strain evidence="9 10">DSM 12857</strain>
    </source>
</reference>
<evidence type="ECO:0000313" key="9">
    <source>
        <dbReference type="EMBL" id="GLB29212.1"/>
    </source>
</evidence>
<protein>
    <recommendedName>
        <fullName evidence="8">Citrate transporter-like domain-containing protein</fullName>
    </recommendedName>
</protein>
<evidence type="ECO:0000256" key="5">
    <source>
        <dbReference type="ARBA" id="ARBA00022989"/>
    </source>
</evidence>
<name>A0ABQ5M2W5_9FIRM</name>
<dbReference type="PANTHER" id="PTHR43652">
    <property type="entry name" value="BASIC AMINO ACID ANTIPORTER YFCC-RELATED"/>
    <property type="match status" value="1"/>
</dbReference>
<evidence type="ECO:0000256" key="2">
    <source>
        <dbReference type="ARBA" id="ARBA00022448"/>
    </source>
</evidence>
<dbReference type="PANTHER" id="PTHR43652:SF2">
    <property type="entry name" value="BASIC AMINO ACID ANTIPORTER YFCC-RELATED"/>
    <property type="match status" value="1"/>
</dbReference>
<feature type="transmembrane region" description="Helical" evidence="7">
    <location>
        <begin position="273"/>
        <end position="293"/>
    </location>
</feature>
<evidence type="ECO:0000256" key="6">
    <source>
        <dbReference type="ARBA" id="ARBA00023136"/>
    </source>
</evidence>
<gene>
    <name evidence="9" type="ORF">LAD12857_11350</name>
</gene>
<evidence type="ECO:0000256" key="1">
    <source>
        <dbReference type="ARBA" id="ARBA00004141"/>
    </source>
</evidence>
<dbReference type="InterPro" id="IPR051679">
    <property type="entry name" value="DASS-Related_Transporters"/>
</dbReference>
<evidence type="ECO:0000259" key="8">
    <source>
        <dbReference type="Pfam" id="PF03600"/>
    </source>
</evidence>
<feature type="transmembrane region" description="Helical" evidence="7">
    <location>
        <begin position="143"/>
        <end position="165"/>
    </location>
</feature>
<feature type="transmembrane region" description="Helical" evidence="7">
    <location>
        <begin position="93"/>
        <end position="112"/>
    </location>
</feature>
<feature type="transmembrane region" description="Helical" evidence="7">
    <location>
        <begin position="396"/>
        <end position="419"/>
    </location>
</feature>
<evidence type="ECO:0000256" key="7">
    <source>
        <dbReference type="SAM" id="Phobius"/>
    </source>
</evidence>
<keyword evidence="3 7" id="KW-0812">Transmembrane</keyword>
<comment type="subcellular location">
    <subcellularLocation>
        <location evidence="1">Membrane</location>
        <topology evidence="1">Multi-pass membrane protein</topology>
    </subcellularLocation>
</comment>
<keyword evidence="10" id="KW-1185">Reference proteome</keyword>
<dbReference type="Pfam" id="PF03600">
    <property type="entry name" value="CitMHS"/>
    <property type="match status" value="1"/>
</dbReference>
<evidence type="ECO:0000256" key="4">
    <source>
        <dbReference type="ARBA" id="ARBA00022737"/>
    </source>
</evidence>
<dbReference type="RefSeq" id="WP_346064801.1">
    <property type="nucleotide sequence ID" value="NZ_BRPJ01000025.1"/>
</dbReference>
<organism evidence="9 10">
    <name type="scientific">Lacrimispora amygdalina</name>
    <dbReference type="NCBI Taxonomy" id="253257"/>
    <lineage>
        <taxon>Bacteria</taxon>
        <taxon>Bacillati</taxon>
        <taxon>Bacillota</taxon>
        <taxon>Clostridia</taxon>
        <taxon>Lachnospirales</taxon>
        <taxon>Lachnospiraceae</taxon>
        <taxon>Lacrimispora</taxon>
    </lineage>
</organism>
<keyword evidence="5 7" id="KW-1133">Transmembrane helix</keyword>